<dbReference type="OrthoDB" id="1441538at2"/>
<dbReference type="Gene3D" id="3.40.50.300">
    <property type="entry name" value="P-loop containing nucleotide triphosphate hydrolases"/>
    <property type="match status" value="1"/>
</dbReference>
<name>A0A1E7Z624_9ALTE</name>
<dbReference type="EMBL" id="MDHN01000041">
    <property type="protein sequence ID" value="OFC68871.1"/>
    <property type="molecule type" value="Genomic_DNA"/>
</dbReference>
<proteinExistence type="predicted"/>
<dbReference type="STRING" id="1656094.BFC18_19155"/>
<evidence type="ECO:0000313" key="3">
    <source>
        <dbReference type="Proteomes" id="UP000175691"/>
    </source>
</evidence>
<comment type="caution">
    <text evidence="2">The sequence shown here is derived from an EMBL/GenBank/DDBJ whole genome shotgun (WGS) entry which is preliminary data.</text>
</comment>
<dbReference type="Pfam" id="PF13469">
    <property type="entry name" value="Sulfotransfer_3"/>
    <property type="match status" value="1"/>
</dbReference>
<dbReference type="PANTHER" id="PTHR12788:SF10">
    <property type="entry name" value="PROTEIN-TYROSINE SULFOTRANSFERASE"/>
    <property type="match status" value="1"/>
</dbReference>
<reference evidence="2 3" key="1">
    <citation type="submission" date="2016-08" db="EMBL/GenBank/DDBJ databases">
        <authorList>
            <person name="Seilhamer J.J."/>
        </authorList>
    </citation>
    <scope>NUCLEOTIDE SEQUENCE [LARGE SCALE GENOMIC DNA]</scope>
    <source>
        <strain evidence="2 3">KCTC 42603</strain>
    </source>
</reference>
<dbReference type="InterPro" id="IPR027417">
    <property type="entry name" value="P-loop_NTPase"/>
</dbReference>
<dbReference type="InterPro" id="IPR026634">
    <property type="entry name" value="TPST-like"/>
</dbReference>
<dbReference type="AlphaFoldDB" id="A0A1E7Z624"/>
<evidence type="ECO:0000313" key="2">
    <source>
        <dbReference type="EMBL" id="OFC68871.1"/>
    </source>
</evidence>
<evidence type="ECO:0000256" key="1">
    <source>
        <dbReference type="ARBA" id="ARBA00022679"/>
    </source>
</evidence>
<keyword evidence="3" id="KW-1185">Reference proteome</keyword>
<accession>A0A1E7Z624</accession>
<sequence length="293" mass="32614">MPASVSIARPIIILSAPRSGSTLLFETLSRHPELYSLGTESHGLIESNPSLSPPFNNFDSNALTESHATPEITERIRNAFASSIVSYSKERPSSDASVRLLEKTPKNAVRIPFLKKLFPDARFVHLVRDPVKNIASIMDAWQSGRFVTYPFLPGWDAHWSLFLPPGWRTLKGQSLANVAAYQWKVANQSILSNLDYSETGDTVLVRYEDLVAEPQKVLARICDFHNLAPHQFVTSDEALPYSQFTLTPPSADKWLRHQQALSAVESTLSPTVEKINLVLAEQAQPSLHVTQIS</sequence>
<dbReference type="Proteomes" id="UP000175691">
    <property type="component" value="Unassembled WGS sequence"/>
</dbReference>
<dbReference type="SUPFAM" id="SSF52540">
    <property type="entry name" value="P-loop containing nucleoside triphosphate hydrolases"/>
    <property type="match status" value="1"/>
</dbReference>
<protein>
    <recommendedName>
        <fullName evidence="4">Sulfotransferase</fullName>
    </recommendedName>
</protein>
<dbReference type="GO" id="GO:0008476">
    <property type="term" value="F:protein-tyrosine sulfotransferase activity"/>
    <property type="evidence" value="ECO:0007669"/>
    <property type="project" value="InterPro"/>
</dbReference>
<dbReference type="PANTHER" id="PTHR12788">
    <property type="entry name" value="PROTEIN-TYROSINE SULFOTRANSFERASE 2"/>
    <property type="match status" value="1"/>
</dbReference>
<keyword evidence="1" id="KW-0808">Transferase</keyword>
<dbReference type="RefSeq" id="WP_070126975.1">
    <property type="nucleotide sequence ID" value="NZ_MDHN01000041.1"/>
</dbReference>
<organism evidence="2 3">
    <name type="scientific">Alteromonas confluentis</name>
    <dbReference type="NCBI Taxonomy" id="1656094"/>
    <lineage>
        <taxon>Bacteria</taxon>
        <taxon>Pseudomonadati</taxon>
        <taxon>Pseudomonadota</taxon>
        <taxon>Gammaproteobacteria</taxon>
        <taxon>Alteromonadales</taxon>
        <taxon>Alteromonadaceae</taxon>
        <taxon>Alteromonas/Salinimonas group</taxon>
        <taxon>Alteromonas</taxon>
    </lineage>
</organism>
<gene>
    <name evidence="2" type="ORF">BFC18_19155</name>
</gene>
<evidence type="ECO:0008006" key="4">
    <source>
        <dbReference type="Google" id="ProtNLM"/>
    </source>
</evidence>